<dbReference type="PIRSF" id="PIRSF006324">
    <property type="entry name" value="LeuE"/>
    <property type="match status" value="1"/>
</dbReference>
<evidence type="ECO:0000313" key="8">
    <source>
        <dbReference type="Proteomes" id="UP000472335"/>
    </source>
</evidence>
<organism evidence="7 8">
    <name type="scientific">Streptomyces scabichelini</name>
    <dbReference type="NCBI Taxonomy" id="2711217"/>
    <lineage>
        <taxon>Bacteria</taxon>
        <taxon>Bacillati</taxon>
        <taxon>Actinomycetota</taxon>
        <taxon>Actinomycetes</taxon>
        <taxon>Kitasatosporales</taxon>
        <taxon>Streptomycetaceae</taxon>
        <taxon>Streptomyces</taxon>
    </lineage>
</organism>
<protein>
    <submittedName>
        <fullName evidence="7">LysE family translocator</fullName>
    </submittedName>
</protein>
<dbReference type="PANTHER" id="PTHR30086">
    <property type="entry name" value="ARGININE EXPORTER PROTEIN ARGO"/>
    <property type="match status" value="1"/>
</dbReference>
<dbReference type="InterPro" id="IPR001123">
    <property type="entry name" value="LeuE-type"/>
</dbReference>
<keyword evidence="2" id="KW-1003">Cell membrane</keyword>
<sequence length="211" mass="22236">MNWAAFFPSVLLVSLIPGASQVLGMRNAMRYGLASSLFGIGGRLAAFAVLIGLVVAGLGAIMASSTTTLVVIKWIGVVYLAWLGIRTLHQASRDLKDDALATSDDSNSKKNIRSIIVTEFFVAISNPKALLLFAALLPQFTATSTDEAPMQIAVLGAVYLLVEFLVGLLYVGVGSRLGVVGISVRNQHKVELASGVSFLGIAGLLAMDDVR</sequence>
<keyword evidence="5 6" id="KW-0472">Membrane</keyword>
<evidence type="ECO:0000256" key="4">
    <source>
        <dbReference type="ARBA" id="ARBA00022989"/>
    </source>
</evidence>
<evidence type="ECO:0000313" key="7">
    <source>
        <dbReference type="EMBL" id="NGO08271.1"/>
    </source>
</evidence>
<dbReference type="AlphaFoldDB" id="A0A6G4V2S6"/>
<feature type="transmembrane region" description="Helical" evidence="6">
    <location>
        <begin position="120"/>
        <end position="140"/>
    </location>
</feature>
<dbReference type="EMBL" id="JAAKZY010000028">
    <property type="protein sequence ID" value="NGO08271.1"/>
    <property type="molecule type" value="Genomic_DNA"/>
</dbReference>
<dbReference type="GO" id="GO:0005886">
    <property type="term" value="C:plasma membrane"/>
    <property type="evidence" value="ECO:0007669"/>
    <property type="project" value="UniProtKB-SubCell"/>
</dbReference>
<dbReference type="GO" id="GO:0042970">
    <property type="term" value="F:homoserine transmembrane transporter activity"/>
    <property type="evidence" value="ECO:0007669"/>
    <property type="project" value="TreeGrafter"/>
</dbReference>
<keyword evidence="3 6" id="KW-0812">Transmembrane</keyword>
<proteinExistence type="predicted"/>
<evidence type="ECO:0000256" key="3">
    <source>
        <dbReference type="ARBA" id="ARBA00022692"/>
    </source>
</evidence>
<gene>
    <name evidence="7" type="ORF">G5C60_11625</name>
</gene>
<feature type="transmembrane region" description="Helical" evidence="6">
    <location>
        <begin position="40"/>
        <end position="61"/>
    </location>
</feature>
<accession>A0A6G4V2S6</accession>
<evidence type="ECO:0000256" key="5">
    <source>
        <dbReference type="ARBA" id="ARBA00023136"/>
    </source>
</evidence>
<dbReference type="RefSeq" id="WP_165257819.1">
    <property type="nucleotide sequence ID" value="NZ_JAAKZY010000028.1"/>
</dbReference>
<dbReference type="Pfam" id="PF01810">
    <property type="entry name" value="LysE"/>
    <property type="match status" value="1"/>
</dbReference>
<keyword evidence="4 6" id="KW-1133">Transmembrane helix</keyword>
<evidence type="ECO:0000256" key="6">
    <source>
        <dbReference type="SAM" id="Phobius"/>
    </source>
</evidence>
<comment type="subcellular location">
    <subcellularLocation>
        <location evidence="1">Cell membrane</location>
        <topology evidence="1">Multi-pass membrane protein</topology>
    </subcellularLocation>
</comment>
<comment type="caution">
    <text evidence="7">The sequence shown here is derived from an EMBL/GenBank/DDBJ whole genome shotgun (WGS) entry which is preliminary data.</text>
</comment>
<dbReference type="Proteomes" id="UP000472335">
    <property type="component" value="Unassembled WGS sequence"/>
</dbReference>
<keyword evidence="8" id="KW-1185">Reference proteome</keyword>
<reference evidence="7 8" key="1">
    <citation type="submission" date="2020-02" db="EMBL/GenBank/DDBJ databases">
        <title>Whole-genome analyses of novel actinobacteria.</title>
        <authorList>
            <person name="Sahin N."/>
            <person name="Gencbay T."/>
        </authorList>
    </citation>
    <scope>NUCLEOTIDE SEQUENCE [LARGE SCALE GENOMIC DNA]</scope>
    <source>
        <strain evidence="7 8">HC44</strain>
    </source>
</reference>
<dbReference type="PANTHER" id="PTHR30086:SF14">
    <property type="entry name" value="HOMOSERINE_HOMOSERINE LACTONE EFFLUX PROTEIN"/>
    <property type="match status" value="1"/>
</dbReference>
<feature type="transmembrane region" description="Helical" evidence="6">
    <location>
        <begin position="152"/>
        <end position="172"/>
    </location>
</feature>
<evidence type="ECO:0000256" key="2">
    <source>
        <dbReference type="ARBA" id="ARBA00022475"/>
    </source>
</evidence>
<name>A0A6G4V2S6_9ACTN</name>
<evidence type="ECO:0000256" key="1">
    <source>
        <dbReference type="ARBA" id="ARBA00004651"/>
    </source>
</evidence>
<feature type="transmembrane region" description="Helical" evidence="6">
    <location>
        <begin position="68"/>
        <end position="85"/>
    </location>
</feature>